<gene>
    <name evidence="5" type="ORF">NF865_07330</name>
</gene>
<dbReference type="GO" id="GO:0005737">
    <property type="term" value="C:cytoplasm"/>
    <property type="evidence" value="ECO:0007669"/>
    <property type="project" value="UniProtKB-SubCell"/>
</dbReference>
<dbReference type="PRINTS" id="PR00107">
    <property type="entry name" value="PHOSPHOCPHPR"/>
</dbReference>
<evidence type="ECO:0000256" key="3">
    <source>
        <dbReference type="ARBA" id="ARBA00022683"/>
    </source>
</evidence>
<proteinExistence type="predicted"/>
<feature type="domain" description="HPr" evidence="4">
    <location>
        <begin position="1"/>
        <end position="89"/>
    </location>
</feature>
<reference evidence="5" key="1">
    <citation type="journal article" date="1998" name="Int. J. Syst. Bacteriol. 48 Pt">
        <title>Thermococcus guaymasensis sp. nov. and Thermococcus aggregans sp. nov., two novel thermophilic archaea isolated from the Guaymas Basin hydrothermal vent site.</title>
        <authorList>
            <person name="Canganella F."/>
            <person name="Jones W.J."/>
            <person name="Gambacorta A."/>
            <person name="Antranikian G."/>
        </authorList>
    </citation>
    <scope>NUCLEOTIDE SEQUENCE</scope>
    <source>
        <strain evidence="5">TY</strain>
    </source>
</reference>
<dbReference type="RefSeq" id="WP_253304100.1">
    <property type="nucleotide sequence ID" value="NZ_CP099582.1"/>
</dbReference>
<dbReference type="KEGG" id="tagg:NF865_07330"/>
<evidence type="ECO:0000313" key="5">
    <source>
        <dbReference type="EMBL" id="USS40143.1"/>
    </source>
</evidence>
<keyword evidence="6" id="KW-1185">Reference proteome</keyword>
<dbReference type="InterPro" id="IPR050399">
    <property type="entry name" value="HPr"/>
</dbReference>
<comment type="subcellular location">
    <subcellularLocation>
        <location evidence="1">Cytoplasm</location>
    </subcellularLocation>
</comment>
<dbReference type="NCBIfam" id="TIGR01003">
    <property type="entry name" value="PTS_HPr_family"/>
    <property type="match status" value="1"/>
</dbReference>
<name>A0A9E7MWE0_THEAG</name>
<keyword evidence="2" id="KW-0963">Cytoplasm</keyword>
<dbReference type="Proteomes" id="UP001055732">
    <property type="component" value="Chromosome"/>
</dbReference>
<reference evidence="5" key="2">
    <citation type="submission" date="2022-06" db="EMBL/GenBank/DDBJ databases">
        <authorList>
            <person name="Park Y.-J."/>
        </authorList>
    </citation>
    <scope>NUCLEOTIDE SEQUENCE</scope>
    <source>
        <strain evidence="5">TY</strain>
    </source>
</reference>
<dbReference type="InterPro" id="IPR001020">
    <property type="entry name" value="PTS_HPr_His_P_site"/>
</dbReference>
<dbReference type="Pfam" id="PF00381">
    <property type="entry name" value="PTS-HPr"/>
    <property type="match status" value="1"/>
</dbReference>
<dbReference type="InterPro" id="IPR035895">
    <property type="entry name" value="HPr-like_sf"/>
</dbReference>
<keyword evidence="3" id="KW-0598">Phosphotransferase system</keyword>
<protein>
    <submittedName>
        <fullName evidence="5">HPr family phosphocarrier protein</fullName>
    </submittedName>
</protein>
<evidence type="ECO:0000256" key="1">
    <source>
        <dbReference type="ARBA" id="ARBA00004496"/>
    </source>
</evidence>
<evidence type="ECO:0000313" key="6">
    <source>
        <dbReference type="Proteomes" id="UP001055732"/>
    </source>
</evidence>
<dbReference type="Gene3D" id="3.30.1340.10">
    <property type="entry name" value="HPr-like"/>
    <property type="match status" value="1"/>
</dbReference>
<evidence type="ECO:0000259" key="4">
    <source>
        <dbReference type="PROSITE" id="PS51350"/>
    </source>
</evidence>
<dbReference type="GO" id="GO:0009401">
    <property type="term" value="P:phosphoenolpyruvate-dependent sugar phosphotransferase system"/>
    <property type="evidence" value="ECO:0007669"/>
    <property type="project" value="UniProtKB-KW"/>
</dbReference>
<dbReference type="PROSITE" id="PS51350">
    <property type="entry name" value="PTS_HPR_DOM"/>
    <property type="match status" value="1"/>
</dbReference>
<dbReference type="CDD" id="cd00367">
    <property type="entry name" value="PTS-HPr_like"/>
    <property type="match status" value="1"/>
</dbReference>
<organism evidence="5 6">
    <name type="scientific">Thermococcus aggregans</name>
    <dbReference type="NCBI Taxonomy" id="110163"/>
    <lineage>
        <taxon>Archaea</taxon>
        <taxon>Methanobacteriati</taxon>
        <taxon>Methanobacteriota</taxon>
        <taxon>Thermococci</taxon>
        <taxon>Thermococcales</taxon>
        <taxon>Thermococcaceae</taxon>
        <taxon>Thermococcus</taxon>
    </lineage>
</organism>
<dbReference type="SUPFAM" id="SSF55594">
    <property type="entry name" value="HPr-like"/>
    <property type="match status" value="1"/>
</dbReference>
<evidence type="ECO:0000256" key="2">
    <source>
        <dbReference type="ARBA" id="ARBA00022490"/>
    </source>
</evidence>
<sequence length="90" mass="9972">MLEAKLKIKNKTGLHARPAAMFVETARKFKSEITILKGNNSANAKNILQVLALGIEYGDEIILRVSGEDESDALKELVHLVEEVLPQEDN</sequence>
<dbReference type="PROSITE" id="PS00369">
    <property type="entry name" value="PTS_HPR_HIS"/>
    <property type="match status" value="1"/>
</dbReference>
<dbReference type="AlphaFoldDB" id="A0A9E7MWE0"/>
<dbReference type="EMBL" id="CP099582">
    <property type="protein sequence ID" value="USS40143.1"/>
    <property type="molecule type" value="Genomic_DNA"/>
</dbReference>
<accession>A0A9E7MWE0</accession>
<dbReference type="PANTHER" id="PTHR33705">
    <property type="entry name" value="PHOSPHOCARRIER PROTEIN HPR"/>
    <property type="match status" value="1"/>
</dbReference>
<dbReference type="PANTHER" id="PTHR33705:SF2">
    <property type="entry name" value="PHOSPHOCARRIER PROTEIN NPR"/>
    <property type="match status" value="1"/>
</dbReference>
<dbReference type="InterPro" id="IPR000032">
    <property type="entry name" value="HPr-like"/>
</dbReference>